<protein>
    <submittedName>
        <fullName evidence="1">Uncharacterized protein</fullName>
    </submittedName>
</protein>
<accession>A0ABV0SVF2</accession>
<evidence type="ECO:0000313" key="2">
    <source>
        <dbReference type="Proteomes" id="UP001482620"/>
    </source>
</evidence>
<dbReference type="Proteomes" id="UP001482620">
    <property type="component" value="Unassembled WGS sequence"/>
</dbReference>
<sequence length="100" mass="11275">MERSVLIKQTRPLYLGLFLGQNTMRRFCCRDSGALGSFILDSVLSFSDKLNSGNLILIMLDMDVFVLSAAVQKMQLHPDLVKERCGVRTLSKTMCVKTEM</sequence>
<organism evidence="1 2">
    <name type="scientific">Ilyodon furcidens</name>
    <name type="common">goldbreast splitfin</name>
    <dbReference type="NCBI Taxonomy" id="33524"/>
    <lineage>
        <taxon>Eukaryota</taxon>
        <taxon>Metazoa</taxon>
        <taxon>Chordata</taxon>
        <taxon>Craniata</taxon>
        <taxon>Vertebrata</taxon>
        <taxon>Euteleostomi</taxon>
        <taxon>Actinopterygii</taxon>
        <taxon>Neopterygii</taxon>
        <taxon>Teleostei</taxon>
        <taxon>Neoteleostei</taxon>
        <taxon>Acanthomorphata</taxon>
        <taxon>Ovalentaria</taxon>
        <taxon>Atherinomorphae</taxon>
        <taxon>Cyprinodontiformes</taxon>
        <taxon>Goodeidae</taxon>
        <taxon>Ilyodon</taxon>
    </lineage>
</organism>
<comment type="caution">
    <text evidence="1">The sequence shown here is derived from an EMBL/GenBank/DDBJ whole genome shotgun (WGS) entry which is preliminary data.</text>
</comment>
<reference evidence="1 2" key="1">
    <citation type="submission" date="2021-06" db="EMBL/GenBank/DDBJ databases">
        <authorList>
            <person name="Palmer J.M."/>
        </authorList>
    </citation>
    <scope>NUCLEOTIDE SEQUENCE [LARGE SCALE GENOMIC DNA]</scope>
    <source>
        <strain evidence="2">if_2019</strain>
        <tissue evidence="1">Muscle</tissue>
    </source>
</reference>
<proteinExistence type="predicted"/>
<name>A0ABV0SVF2_9TELE</name>
<dbReference type="EMBL" id="JAHRIQ010011019">
    <property type="protein sequence ID" value="MEQ2223678.1"/>
    <property type="molecule type" value="Genomic_DNA"/>
</dbReference>
<evidence type="ECO:0000313" key="1">
    <source>
        <dbReference type="EMBL" id="MEQ2223678.1"/>
    </source>
</evidence>
<gene>
    <name evidence="1" type="ORF">ILYODFUR_039078</name>
</gene>
<keyword evidence="2" id="KW-1185">Reference proteome</keyword>